<dbReference type="EMBL" id="AAWS01000011">
    <property type="protein sequence ID" value="EAY29427.1"/>
    <property type="molecule type" value="Genomic_DNA"/>
</dbReference>
<sequence length="175" mass="20425">MCVDNSRLSRNDNLAESLIVTQKIRESGVEIVYVMYPVDPNTSAGMLQENILYTFTAFEKRNLRLKFMNGKRTRFKEGYWIFAGVPKGYKKQKEGKSTILIPTEPRATYIKEALEMYANGILSNHSDVYRYLKEKNITSNSPRNTTGRIHYTIVSILFKPRTIYFYAGYFYRPSR</sequence>
<gene>
    <name evidence="2" type="ORF">M23134_01487</name>
</gene>
<dbReference type="PANTHER" id="PTHR30461">
    <property type="entry name" value="DNA-INVERTASE FROM LAMBDOID PROPHAGE"/>
    <property type="match status" value="1"/>
</dbReference>
<evidence type="ECO:0000259" key="1">
    <source>
        <dbReference type="Pfam" id="PF00239"/>
    </source>
</evidence>
<dbReference type="Gene3D" id="3.90.1750.20">
    <property type="entry name" value="Putative Large Serine Recombinase, Chain B, Domain 2"/>
    <property type="match status" value="1"/>
</dbReference>
<evidence type="ECO:0000313" key="2">
    <source>
        <dbReference type="EMBL" id="EAY29427.1"/>
    </source>
</evidence>
<dbReference type="eggNOG" id="COG1961">
    <property type="taxonomic scope" value="Bacteria"/>
</dbReference>
<dbReference type="InterPro" id="IPR038109">
    <property type="entry name" value="DNA_bind_recomb_sf"/>
</dbReference>
<dbReference type="OrthoDB" id="9815006at2"/>
<dbReference type="Gene3D" id="3.40.50.1390">
    <property type="entry name" value="Resolvase, N-terminal catalytic domain"/>
    <property type="match status" value="1"/>
</dbReference>
<organism evidence="2 3">
    <name type="scientific">Microscilla marina ATCC 23134</name>
    <dbReference type="NCBI Taxonomy" id="313606"/>
    <lineage>
        <taxon>Bacteria</taxon>
        <taxon>Pseudomonadati</taxon>
        <taxon>Bacteroidota</taxon>
        <taxon>Cytophagia</taxon>
        <taxon>Cytophagales</taxon>
        <taxon>Microscillaceae</taxon>
        <taxon>Microscilla</taxon>
    </lineage>
</organism>
<dbReference type="RefSeq" id="WP_002696474.1">
    <property type="nucleotide sequence ID" value="NZ_AAWS01000011.1"/>
</dbReference>
<accession>A1ZJX4</accession>
<dbReference type="Proteomes" id="UP000004095">
    <property type="component" value="Unassembled WGS sequence"/>
</dbReference>
<feature type="domain" description="Resolvase/invertase-type recombinase catalytic" evidence="1">
    <location>
        <begin position="2"/>
        <end position="79"/>
    </location>
</feature>
<dbReference type="InterPro" id="IPR036162">
    <property type="entry name" value="Resolvase-like_N_sf"/>
</dbReference>
<proteinExistence type="predicted"/>
<dbReference type="PANTHER" id="PTHR30461:SF23">
    <property type="entry name" value="DNA RECOMBINASE-RELATED"/>
    <property type="match status" value="1"/>
</dbReference>
<keyword evidence="3" id="KW-1185">Reference proteome</keyword>
<dbReference type="GO" id="GO:0000150">
    <property type="term" value="F:DNA strand exchange activity"/>
    <property type="evidence" value="ECO:0007669"/>
    <property type="project" value="InterPro"/>
</dbReference>
<dbReference type="Pfam" id="PF00239">
    <property type="entry name" value="Resolvase"/>
    <property type="match status" value="1"/>
</dbReference>
<protein>
    <submittedName>
        <fullName evidence="2">Resolvase, putative</fullName>
    </submittedName>
</protein>
<dbReference type="InterPro" id="IPR006119">
    <property type="entry name" value="Resolv_N"/>
</dbReference>
<dbReference type="SUPFAM" id="SSF53041">
    <property type="entry name" value="Resolvase-like"/>
    <property type="match status" value="1"/>
</dbReference>
<name>A1ZJX4_MICM2</name>
<dbReference type="AlphaFoldDB" id="A1ZJX4"/>
<dbReference type="GO" id="GO:0003677">
    <property type="term" value="F:DNA binding"/>
    <property type="evidence" value="ECO:0007669"/>
    <property type="project" value="InterPro"/>
</dbReference>
<dbReference type="InterPro" id="IPR050639">
    <property type="entry name" value="SSR_resolvase"/>
</dbReference>
<comment type="caution">
    <text evidence="2">The sequence shown here is derived from an EMBL/GenBank/DDBJ whole genome shotgun (WGS) entry which is preliminary data.</text>
</comment>
<reference evidence="2 3" key="1">
    <citation type="submission" date="2007-01" db="EMBL/GenBank/DDBJ databases">
        <authorList>
            <person name="Haygood M."/>
            <person name="Podell S."/>
            <person name="Anderson C."/>
            <person name="Hopkinson B."/>
            <person name="Roe K."/>
            <person name="Barbeau K."/>
            <person name="Gaasterland T."/>
            <person name="Ferriera S."/>
            <person name="Johnson J."/>
            <person name="Kravitz S."/>
            <person name="Beeson K."/>
            <person name="Sutton G."/>
            <person name="Rogers Y.-H."/>
            <person name="Friedman R."/>
            <person name="Frazier M."/>
            <person name="Venter J.C."/>
        </authorList>
    </citation>
    <scope>NUCLEOTIDE SEQUENCE [LARGE SCALE GENOMIC DNA]</scope>
    <source>
        <strain evidence="2 3">ATCC 23134</strain>
    </source>
</reference>
<evidence type="ECO:0000313" key="3">
    <source>
        <dbReference type="Proteomes" id="UP000004095"/>
    </source>
</evidence>